<evidence type="ECO:0000256" key="4">
    <source>
        <dbReference type="PROSITE-ProRule" id="PRU00266"/>
    </source>
</evidence>
<protein>
    <recommendedName>
        <fullName evidence="6">DRBM domain-containing protein</fullName>
    </recommendedName>
</protein>
<accession>A0A6G1BPT4</accession>
<gene>
    <name evidence="7" type="ORF">E2562_031456</name>
</gene>
<reference evidence="7 8" key="1">
    <citation type="submission" date="2019-11" db="EMBL/GenBank/DDBJ databases">
        <title>Whole genome sequence of Oryza granulata.</title>
        <authorList>
            <person name="Li W."/>
        </authorList>
    </citation>
    <scope>NUCLEOTIDE SEQUENCE [LARGE SCALE GENOMIC DNA]</scope>
    <source>
        <strain evidence="8">cv. Menghai</strain>
        <tissue evidence="7">Leaf</tissue>
    </source>
</reference>
<keyword evidence="8" id="KW-1185">Reference proteome</keyword>
<evidence type="ECO:0000259" key="6">
    <source>
        <dbReference type="PROSITE" id="PS50137"/>
    </source>
</evidence>
<evidence type="ECO:0000313" key="8">
    <source>
        <dbReference type="Proteomes" id="UP000479710"/>
    </source>
</evidence>
<evidence type="ECO:0000256" key="3">
    <source>
        <dbReference type="ARBA" id="ARBA00037597"/>
    </source>
</evidence>
<dbReference type="InterPro" id="IPR014720">
    <property type="entry name" value="dsRBD_dom"/>
</dbReference>
<feature type="compositionally biased region" description="Polar residues" evidence="5">
    <location>
        <begin position="105"/>
        <end position="115"/>
    </location>
</feature>
<dbReference type="Gene3D" id="3.30.160.20">
    <property type="match status" value="1"/>
</dbReference>
<evidence type="ECO:0000313" key="7">
    <source>
        <dbReference type="EMBL" id="KAF0889777.1"/>
    </source>
</evidence>
<feature type="domain" description="DRBM" evidence="6">
    <location>
        <begin position="1"/>
        <end position="71"/>
    </location>
</feature>
<organism evidence="7 8">
    <name type="scientific">Oryza meyeriana var. granulata</name>
    <dbReference type="NCBI Taxonomy" id="110450"/>
    <lineage>
        <taxon>Eukaryota</taxon>
        <taxon>Viridiplantae</taxon>
        <taxon>Streptophyta</taxon>
        <taxon>Embryophyta</taxon>
        <taxon>Tracheophyta</taxon>
        <taxon>Spermatophyta</taxon>
        <taxon>Magnoliopsida</taxon>
        <taxon>Liliopsida</taxon>
        <taxon>Poales</taxon>
        <taxon>Poaceae</taxon>
        <taxon>BOP clade</taxon>
        <taxon>Oryzoideae</taxon>
        <taxon>Oryzeae</taxon>
        <taxon>Oryzinae</taxon>
        <taxon>Oryza</taxon>
        <taxon>Oryza meyeriana</taxon>
    </lineage>
</organism>
<dbReference type="AlphaFoldDB" id="A0A6G1BPT4"/>
<name>A0A6G1BPT4_9ORYZ</name>
<sequence>MYKSWLQELCQPRRWAPPKYAHRRVGPNHAPLFGATVSVNGAEFRMPDDSARSAKEAHNIPAKAAFEHLSSLSAAGASPALWISSSSSNPNTHPLFRLDHGRAPVSSSSSLHFVP</sequence>
<feature type="region of interest" description="Disordered" evidence="5">
    <location>
        <begin position="93"/>
        <end position="115"/>
    </location>
</feature>
<dbReference type="Pfam" id="PF00035">
    <property type="entry name" value="dsrm"/>
    <property type="match status" value="1"/>
</dbReference>
<dbReference type="PANTHER" id="PTHR46031:SF36">
    <property type="entry name" value="DOUBLE-STRANDED RNA-BINDING PROTEIN 1"/>
    <property type="match status" value="1"/>
</dbReference>
<evidence type="ECO:0000256" key="1">
    <source>
        <dbReference type="ARBA" id="ARBA00022737"/>
    </source>
</evidence>
<keyword evidence="2 4" id="KW-0694">RNA-binding</keyword>
<dbReference type="Proteomes" id="UP000479710">
    <property type="component" value="Unassembled WGS sequence"/>
</dbReference>
<comment type="function">
    <text evidence="3">Binds double-stranded RNA.</text>
</comment>
<dbReference type="PANTHER" id="PTHR46031">
    <property type="match status" value="1"/>
</dbReference>
<dbReference type="OrthoDB" id="5988181at2759"/>
<evidence type="ECO:0000256" key="2">
    <source>
        <dbReference type="ARBA" id="ARBA00022884"/>
    </source>
</evidence>
<dbReference type="EMBL" id="SPHZ02000012">
    <property type="protein sequence ID" value="KAF0889777.1"/>
    <property type="molecule type" value="Genomic_DNA"/>
</dbReference>
<comment type="caution">
    <text evidence="7">The sequence shown here is derived from an EMBL/GenBank/DDBJ whole genome shotgun (WGS) entry which is preliminary data.</text>
</comment>
<dbReference type="PROSITE" id="PS50137">
    <property type="entry name" value="DS_RBD"/>
    <property type="match status" value="1"/>
</dbReference>
<dbReference type="GO" id="GO:0003723">
    <property type="term" value="F:RNA binding"/>
    <property type="evidence" value="ECO:0007669"/>
    <property type="project" value="UniProtKB-UniRule"/>
</dbReference>
<dbReference type="SUPFAM" id="SSF54768">
    <property type="entry name" value="dsRNA-binding domain-like"/>
    <property type="match status" value="1"/>
</dbReference>
<dbReference type="SMART" id="SM00358">
    <property type="entry name" value="DSRM"/>
    <property type="match status" value="1"/>
</dbReference>
<keyword evidence="1" id="KW-0677">Repeat</keyword>
<proteinExistence type="predicted"/>
<evidence type="ECO:0000256" key="5">
    <source>
        <dbReference type="SAM" id="MobiDB-lite"/>
    </source>
</evidence>